<keyword evidence="1" id="KW-0472">Membrane</keyword>
<evidence type="ECO:0000313" key="3">
    <source>
        <dbReference type="Proteomes" id="UP001060919"/>
    </source>
</evidence>
<name>A0A915YBM5_9BACT</name>
<dbReference type="EMBL" id="AP026867">
    <property type="protein sequence ID" value="BDS10102.1"/>
    <property type="molecule type" value="Genomic_DNA"/>
</dbReference>
<gene>
    <name evidence="2" type="ORF">AsAng_0008090</name>
</gene>
<dbReference type="AlphaFoldDB" id="A0A915YBM5"/>
<evidence type="ECO:0000256" key="1">
    <source>
        <dbReference type="SAM" id="Phobius"/>
    </source>
</evidence>
<feature type="transmembrane region" description="Helical" evidence="1">
    <location>
        <begin position="6"/>
        <end position="24"/>
    </location>
</feature>
<dbReference type="RefSeq" id="WP_264791439.1">
    <property type="nucleotide sequence ID" value="NZ_AP026867.1"/>
</dbReference>
<reference evidence="2" key="1">
    <citation type="submission" date="2022-09" db="EMBL/GenBank/DDBJ databases">
        <title>Aureispira anguillicida sp. nov., isolated from Leptocephalus of Japanese eel Anguilla japonica.</title>
        <authorList>
            <person name="Yuasa K."/>
            <person name="Mekata T."/>
            <person name="Ikunari K."/>
        </authorList>
    </citation>
    <scope>NUCLEOTIDE SEQUENCE</scope>
    <source>
        <strain evidence="2">EL160426</strain>
    </source>
</reference>
<sequence>MKPTDWIIAAVVIFAAVYLALQSNERMEEGRLKRAARDAYWADLQANGDSSPPSA</sequence>
<evidence type="ECO:0000313" key="2">
    <source>
        <dbReference type="EMBL" id="BDS10102.1"/>
    </source>
</evidence>
<keyword evidence="1" id="KW-1133">Transmembrane helix</keyword>
<dbReference type="Proteomes" id="UP001060919">
    <property type="component" value="Chromosome"/>
</dbReference>
<proteinExistence type="predicted"/>
<keyword evidence="1" id="KW-0812">Transmembrane</keyword>
<organism evidence="2 3">
    <name type="scientific">Aureispira anguillae</name>
    <dbReference type="NCBI Taxonomy" id="2864201"/>
    <lineage>
        <taxon>Bacteria</taxon>
        <taxon>Pseudomonadati</taxon>
        <taxon>Bacteroidota</taxon>
        <taxon>Saprospiria</taxon>
        <taxon>Saprospirales</taxon>
        <taxon>Saprospiraceae</taxon>
        <taxon>Aureispira</taxon>
    </lineage>
</organism>
<accession>A0A915YBM5</accession>
<keyword evidence="3" id="KW-1185">Reference proteome</keyword>
<dbReference type="KEGG" id="aup:AsAng_0008090"/>
<protein>
    <submittedName>
        <fullName evidence="2">Uncharacterized protein</fullName>
    </submittedName>
</protein>